<name>A0ABR2WY73_9FUNG</name>
<comment type="caution">
    <text evidence="2">The sequence shown here is derived from an EMBL/GenBank/DDBJ whole genome shotgun (WGS) entry which is preliminary data.</text>
</comment>
<keyword evidence="1" id="KW-1133">Transmembrane helix</keyword>
<evidence type="ECO:0000313" key="3">
    <source>
        <dbReference type="Proteomes" id="UP001479436"/>
    </source>
</evidence>
<evidence type="ECO:0000256" key="1">
    <source>
        <dbReference type="SAM" id="Phobius"/>
    </source>
</evidence>
<keyword evidence="1" id="KW-0472">Membrane</keyword>
<dbReference type="EMBL" id="JASJQH010000154">
    <property type="protein sequence ID" value="KAK9766442.1"/>
    <property type="molecule type" value="Genomic_DNA"/>
</dbReference>
<gene>
    <name evidence="2" type="ORF">K7432_004465</name>
</gene>
<accession>A0ABR2WY73</accession>
<organism evidence="2 3">
    <name type="scientific">Basidiobolus ranarum</name>
    <dbReference type="NCBI Taxonomy" id="34480"/>
    <lineage>
        <taxon>Eukaryota</taxon>
        <taxon>Fungi</taxon>
        <taxon>Fungi incertae sedis</taxon>
        <taxon>Zoopagomycota</taxon>
        <taxon>Entomophthoromycotina</taxon>
        <taxon>Basidiobolomycetes</taxon>
        <taxon>Basidiobolales</taxon>
        <taxon>Basidiobolaceae</taxon>
        <taxon>Basidiobolus</taxon>
    </lineage>
</organism>
<reference evidence="2 3" key="1">
    <citation type="submission" date="2023-04" db="EMBL/GenBank/DDBJ databases">
        <title>Genome of Basidiobolus ranarum AG-B5.</title>
        <authorList>
            <person name="Stajich J.E."/>
            <person name="Carter-House D."/>
            <person name="Gryganskyi A."/>
        </authorList>
    </citation>
    <scope>NUCLEOTIDE SEQUENCE [LARGE SCALE GENOMIC DNA]</scope>
    <source>
        <strain evidence="2 3">AG-B5</strain>
    </source>
</reference>
<proteinExistence type="predicted"/>
<keyword evidence="1" id="KW-0812">Transmembrane</keyword>
<feature type="transmembrane region" description="Helical" evidence="1">
    <location>
        <begin position="48"/>
        <end position="70"/>
    </location>
</feature>
<keyword evidence="3" id="KW-1185">Reference proteome</keyword>
<sequence length="102" mass="11857">MFMSIIPFLLLPIKSAYLSRLSLAYFFTSLSFKLRGFIFLLQPLPYSTFPPLIDICFVMGFNWCSILIFVTTSPPLLRLRGTISNPTCYIKTDVKFYIFLHK</sequence>
<dbReference type="Proteomes" id="UP001479436">
    <property type="component" value="Unassembled WGS sequence"/>
</dbReference>
<evidence type="ECO:0000313" key="2">
    <source>
        <dbReference type="EMBL" id="KAK9766442.1"/>
    </source>
</evidence>
<protein>
    <submittedName>
        <fullName evidence="2">Uncharacterized protein</fullName>
    </submittedName>
</protein>